<protein>
    <submittedName>
        <fullName evidence="3">Uncharacterized protein</fullName>
    </submittedName>
</protein>
<dbReference type="PANTHER" id="PTHR45691">
    <property type="entry name" value="PROTEIN DIAPHANOUS"/>
    <property type="match status" value="1"/>
</dbReference>
<feature type="non-terminal residue" evidence="3">
    <location>
        <position position="663"/>
    </location>
</feature>
<accession>A0ABQ7H4J7</accession>
<sequence>RTVPVHTQGTSAVIMRIYARKRTGCRSAIFFALGLCFLSKVSLITAFQSLPAKGSCGNPYFVGKNAMDSSAVTFVKDPCAHQDMDDDGGKEFVIMIEAHCCAERDVSVTTSGADGHYTHVYTECPASGSTSRVTYDVDSCCSIFETAVNFRAAAGTSYYVVIESYYSNDCGDITTELSARRTAQYPFPPPPSPPPSGSCGDPYFVSKDAMDNSASVTFVKDPCAHQDLTARSGEKEFVILIEPHCCAERYVSVTTSGADRHYTHVYTECPASGSTSRVTYDLDRYGTYDTAVNFQAAAGTSFYVVIESYRYYDCGDITTELRARTTARYPFPPPPSPPPPPSGSCGNPYFVSKNAMDNSAIVSFVKDPCAHQDLTARSGEKEFIIEIEAHCCAERYVSVTTSGADRHYTHVYTECPASFFTSRVTYDYDSYGGDYSTAVNFQAAAGTTYYVVIESYRSYDCGDITTELSARRTAQYPFPPPLPPSPRPPPSPPPPPPSPPPPSPPPPPFPPPPGQPGTCDSPYFIDVHRLEKSGTVDIVKDPCSHQDTTARSGYKDVVIKVGAHCCADRFVSVSTSGADGHYTYVYTLCPAFGPTNRVAIDSDSSGSSFGTSVSFQADAGIDYFVVVENYFSSDCGAITTTFSARTTAQYPFPPPPSPSPPPS</sequence>
<dbReference type="Proteomes" id="UP000815325">
    <property type="component" value="Unassembled WGS sequence"/>
</dbReference>
<feature type="compositionally biased region" description="Pro residues" evidence="1">
    <location>
        <begin position="477"/>
        <end position="515"/>
    </location>
</feature>
<reference evidence="3" key="1">
    <citation type="submission" date="2017-08" db="EMBL/GenBank/DDBJ databases">
        <authorList>
            <person name="Polle J.E."/>
            <person name="Barry K."/>
            <person name="Cushman J."/>
            <person name="Schmutz J."/>
            <person name="Tran D."/>
            <person name="Hathwaick L.T."/>
            <person name="Yim W.C."/>
            <person name="Jenkins J."/>
            <person name="Mckie-Krisberg Z.M."/>
            <person name="Prochnik S."/>
            <person name="Lindquist E."/>
            <person name="Dockter R.B."/>
            <person name="Adam C."/>
            <person name="Molina H."/>
            <person name="Bunkerborg J."/>
            <person name="Jin E."/>
            <person name="Buchheim M."/>
            <person name="Magnuson J."/>
        </authorList>
    </citation>
    <scope>NUCLEOTIDE SEQUENCE</scope>
    <source>
        <strain evidence="3">CCAP 19/18</strain>
    </source>
</reference>
<name>A0ABQ7H4J7_DUNSA</name>
<dbReference type="PANTHER" id="PTHR45691:SF6">
    <property type="entry name" value="PROTEIN DIAPHANOUS"/>
    <property type="match status" value="1"/>
</dbReference>
<keyword evidence="4" id="KW-1185">Reference proteome</keyword>
<keyword evidence="2" id="KW-0812">Transmembrane</keyword>
<evidence type="ECO:0000313" key="3">
    <source>
        <dbReference type="EMBL" id="KAF5841770.1"/>
    </source>
</evidence>
<gene>
    <name evidence="3" type="ORF">DUNSADRAFT_11328</name>
</gene>
<evidence type="ECO:0000256" key="1">
    <source>
        <dbReference type="SAM" id="MobiDB-lite"/>
    </source>
</evidence>
<evidence type="ECO:0000256" key="2">
    <source>
        <dbReference type="SAM" id="Phobius"/>
    </source>
</evidence>
<evidence type="ECO:0000313" key="4">
    <source>
        <dbReference type="Proteomes" id="UP000815325"/>
    </source>
</evidence>
<dbReference type="InterPro" id="IPR051412">
    <property type="entry name" value="Formin_Homology_Diaphanous_sf"/>
</dbReference>
<keyword evidence="2" id="KW-0472">Membrane</keyword>
<dbReference type="PRINTS" id="PR01217">
    <property type="entry name" value="PRICHEXTENSN"/>
</dbReference>
<dbReference type="EMBL" id="MU069477">
    <property type="protein sequence ID" value="KAF5841770.1"/>
    <property type="molecule type" value="Genomic_DNA"/>
</dbReference>
<organism evidence="3 4">
    <name type="scientific">Dunaliella salina</name>
    <name type="common">Green alga</name>
    <name type="synonym">Protococcus salinus</name>
    <dbReference type="NCBI Taxonomy" id="3046"/>
    <lineage>
        <taxon>Eukaryota</taxon>
        <taxon>Viridiplantae</taxon>
        <taxon>Chlorophyta</taxon>
        <taxon>core chlorophytes</taxon>
        <taxon>Chlorophyceae</taxon>
        <taxon>CS clade</taxon>
        <taxon>Chlamydomonadales</taxon>
        <taxon>Dunaliellaceae</taxon>
        <taxon>Dunaliella</taxon>
    </lineage>
</organism>
<comment type="caution">
    <text evidence="3">The sequence shown here is derived from an EMBL/GenBank/DDBJ whole genome shotgun (WGS) entry which is preliminary data.</text>
</comment>
<feature type="region of interest" description="Disordered" evidence="1">
    <location>
        <begin position="474"/>
        <end position="522"/>
    </location>
</feature>
<proteinExistence type="predicted"/>
<feature type="transmembrane region" description="Helical" evidence="2">
    <location>
        <begin position="28"/>
        <end position="47"/>
    </location>
</feature>
<feature type="non-terminal residue" evidence="3">
    <location>
        <position position="1"/>
    </location>
</feature>
<keyword evidence="2" id="KW-1133">Transmembrane helix</keyword>